<dbReference type="GO" id="GO:0005886">
    <property type="term" value="C:plasma membrane"/>
    <property type="evidence" value="ECO:0007669"/>
    <property type="project" value="TreeGrafter"/>
</dbReference>
<dbReference type="GO" id="GO:0015128">
    <property type="term" value="F:gluconate transmembrane transporter activity"/>
    <property type="evidence" value="ECO:0007669"/>
    <property type="project" value="InterPro"/>
</dbReference>
<name>A0A6I6F2W9_9CLOT</name>
<dbReference type="PANTHER" id="PTHR30354:SF7">
    <property type="entry name" value="BLL7963 PROTEIN"/>
    <property type="match status" value="1"/>
</dbReference>
<feature type="transmembrane region" description="Helical" evidence="1">
    <location>
        <begin position="49"/>
        <end position="72"/>
    </location>
</feature>
<proteinExistence type="predicted"/>
<keyword evidence="1" id="KW-0812">Transmembrane</keyword>
<dbReference type="Proteomes" id="UP000422764">
    <property type="component" value="Chromosome"/>
</dbReference>
<evidence type="ECO:0000313" key="3">
    <source>
        <dbReference type="Proteomes" id="UP000422764"/>
    </source>
</evidence>
<dbReference type="PANTHER" id="PTHR30354">
    <property type="entry name" value="GNT FAMILY GLUCONATE TRANSPORTER"/>
    <property type="match status" value="1"/>
</dbReference>
<feature type="transmembrane region" description="Helical" evidence="1">
    <location>
        <begin position="6"/>
        <end position="37"/>
    </location>
</feature>
<evidence type="ECO:0000313" key="2">
    <source>
        <dbReference type="EMBL" id="QGU94798.1"/>
    </source>
</evidence>
<evidence type="ECO:0000256" key="1">
    <source>
        <dbReference type="SAM" id="Phobius"/>
    </source>
</evidence>
<feature type="transmembrane region" description="Helical" evidence="1">
    <location>
        <begin position="97"/>
        <end position="130"/>
    </location>
</feature>
<sequence length="435" mass="46132">MGTIGLILGIAVLIYFAYKGVGALPLTLLAGAVVILTNQMDIWKSYSEFYLTGYVNFFKSYFLIFASSALYAKFMEDSGAAVAIGYKFIDWFGKKRAVLVVFLATAALTYGGISLFVVVFAIAPIIMLLFKEADIPRRLSLGALAAGSATFTMTSLPGTPQLTNVVPTKFLGTSLTAAPILSIIASVMLFIICYAYLRWEEKRLAAAGEHFSFPDGTDASMYEIDRSQLPSATTSFIPLVVIIGMIIGLKKVIVNSSALVVLAMVTASTLALILNWSRIKNKKDTVNKGLGGAIGAIASPCAVVAFGTLVQNAPAFKDIVQFVLSFDMNPYVTGTLSTAIISGITGSSSGGLTITLQTLSEQFVGSGANMSIMHRLIAIAAGSLDSLPHSSGLFLMISYLGLTHKDSYRFAGVTTVIVPTIVCIVCTIGVIMMGL</sequence>
<feature type="transmembrane region" description="Helical" evidence="1">
    <location>
        <begin position="253"/>
        <end position="277"/>
    </location>
</feature>
<feature type="transmembrane region" description="Helical" evidence="1">
    <location>
        <begin position="289"/>
        <end position="311"/>
    </location>
</feature>
<keyword evidence="1" id="KW-1133">Transmembrane helix</keyword>
<keyword evidence="1" id="KW-0472">Membrane</keyword>
<keyword evidence="3" id="KW-1185">Reference proteome</keyword>
<dbReference type="AlphaFoldDB" id="A0A6I6F2W9"/>
<dbReference type="InterPro" id="IPR003474">
    <property type="entry name" value="Glcn_transporter"/>
</dbReference>
<feature type="transmembrane region" description="Helical" evidence="1">
    <location>
        <begin position="331"/>
        <end position="356"/>
    </location>
</feature>
<accession>A0A6I6F2W9</accession>
<feature type="transmembrane region" description="Helical" evidence="1">
    <location>
        <begin position="176"/>
        <end position="197"/>
    </location>
</feature>
<gene>
    <name evidence="2" type="ORF">GOM49_06530</name>
</gene>
<reference evidence="2 3" key="1">
    <citation type="submission" date="2019-12" db="EMBL/GenBank/DDBJ databases">
        <title>Genome sequenceing of Clostridium bovifaecis.</title>
        <authorList>
            <person name="Yao Y."/>
        </authorList>
    </citation>
    <scope>NUCLEOTIDE SEQUENCE [LARGE SCALE GENOMIC DNA]</scope>
    <source>
        <strain evidence="2 3">BXX</strain>
    </source>
</reference>
<protein>
    <submittedName>
        <fullName evidence="2">GntP family permease</fullName>
    </submittedName>
</protein>
<organism evidence="2 3">
    <name type="scientific">Clostridium bovifaecis</name>
    <dbReference type="NCBI Taxonomy" id="2184719"/>
    <lineage>
        <taxon>Bacteria</taxon>
        <taxon>Bacillati</taxon>
        <taxon>Bacillota</taxon>
        <taxon>Clostridia</taxon>
        <taxon>Eubacteriales</taxon>
        <taxon>Clostridiaceae</taxon>
        <taxon>Clostridium</taxon>
    </lineage>
</organism>
<feature type="transmembrane region" description="Helical" evidence="1">
    <location>
        <begin position="408"/>
        <end position="432"/>
    </location>
</feature>
<feature type="transmembrane region" description="Helical" evidence="1">
    <location>
        <begin position="229"/>
        <end position="247"/>
    </location>
</feature>
<dbReference type="EMBL" id="CP046522">
    <property type="protein sequence ID" value="QGU94798.1"/>
    <property type="molecule type" value="Genomic_DNA"/>
</dbReference>
<dbReference type="Pfam" id="PF02447">
    <property type="entry name" value="GntP_permease"/>
    <property type="match status" value="1"/>
</dbReference>